<organism evidence="2 3">
    <name type="scientific">Athelia psychrophila</name>
    <dbReference type="NCBI Taxonomy" id="1759441"/>
    <lineage>
        <taxon>Eukaryota</taxon>
        <taxon>Fungi</taxon>
        <taxon>Dikarya</taxon>
        <taxon>Basidiomycota</taxon>
        <taxon>Agaricomycotina</taxon>
        <taxon>Agaricomycetes</taxon>
        <taxon>Agaricomycetidae</taxon>
        <taxon>Atheliales</taxon>
        <taxon>Atheliaceae</taxon>
        <taxon>Athelia</taxon>
    </lineage>
</organism>
<proteinExistence type="predicted"/>
<accession>A0A166U511</accession>
<protein>
    <submittedName>
        <fullName evidence="2">Uncharacterized protein</fullName>
    </submittedName>
</protein>
<dbReference type="Proteomes" id="UP000076532">
    <property type="component" value="Unassembled WGS sequence"/>
</dbReference>
<sequence length="405" mass="45481">MSINLKLYLLNTALPEMRLGAGSPRMPQAGHKSHTNSLTIMSESSRKLHGIYQMRSDIYEETVATWIERNIPETPVEIKDKYSGYRLTVPDYQAIMPVSFRSPSSTAEISALLEQLPLATAQRALHAAYPETKTFRFVRSVEADIDEQIFQHFEWKDARQSNSSARLIVAVQPPWVLSPQDLKSFSECPTVPLNKTRRSFALVSKHRLWSKMWDLCARKDCRYFVLTTFHGWVFGAFSEGWTTAYVSPIINWHDAEISSALQSLVHWTASAMGIPGGWSTPQMYETVRDLGTRPVVPAPYRTKISHARSESSSDGEDDASGHPQSYQVHPQLQAANIRRWAESTQAYSSTQTYSTQLYPPTPPSPTGSTGSNWSETTARGRANADATYRGDWVTMPPVGRRAAAY</sequence>
<reference evidence="2 3" key="1">
    <citation type="journal article" date="2016" name="Mol. Biol. Evol.">
        <title>Comparative Genomics of Early-Diverging Mushroom-Forming Fungi Provides Insights into the Origins of Lignocellulose Decay Capabilities.</title>
        <authorList>
            <person name="Nagy L.G."/>
            <person name="Riley R."/>
            <person name="Tritt A."/>
            <person name="Adam C."/>
            <person name="Daum C."/>
            <person name="Floudas D."/>
            <person name="Sun H."/>
            <person name="Yadav J.S."/>
            <person name="Pangilinan J."/>
            <person name="Larsson K.H."/>
            <person name="Matsuura K."/>
            <person name="Barry K."/>
            <person name="Labutti K."/>
            <person name="Kuo R."/>
            <person name="Ohm R.A."/>
            <person name="Bhattacharya S.S."/>
            <person name="Shirouzu T."/>
            <person name="Yoshinaga Y."/>
            <person name="Martin F.M."/>
            <person name="Grigoriev I.V."/>
            <person name="Hibbett D.S."/>
        </authorList>
    </citation>
    <scope>NUCLEOTIDE SEQUENCE [LARGE SCALE GENOMIC DNA]</scope>
    <source>
        <strain evidence="2 3">CBS 109695</strain>
    </source>
</reference>
<name>A0A166U511_9AGAM</name>
<evidence type="ECO:0000256" key="1">
    <source>
        <dbReference type="SAM" id="MobiDB-lite"/>
    </source>
</evidence>
<dbReference type="OrthoDB" id="2579508at2759"/>
<dbReference type="EMBL" id="KV417490">
    <property type="protein sequence ID" value="KZP31321.1"/>
    <property type="molecule type" value="Genomic_DNA"/>
</dbReference>
<dbReference type="AlphaFoldDB" id="A0A166U511"/>
<evidence type="ECO:0000313" key="2">
    <source>
        <dbReference type="EMBL" id="KZP31321.1"/>
    </source>
</evidence>
<keyword evidence="3" id="KW-1185">Reference proteome</keyword>
<gene>
    <name evidence="2" type="ORF">FIBSPDRAFT_47068</name>
</gene>
<feature type="region of interest" description="Disordered" evidence="1">
    <location>
        <begin position="299"/>
        <end position="325"/>
    </location>
</feature>
<evidence type="ECO:0000313" key="3">
    <source>
        <dbReference type="Proteomes" id="UP000076532"/>
    </source>
</evidence>
<feature type="region of interest" description="Disordered" evidence="1">
    <location>
        <begin position="351"/>
        <end position="385"/>
    </location>
</feature>